<evidence type="ECO:0000313" key="2">
    <source>
        <dbReference type="EMBL" id="KIY72419.1"/>
    </source>
</evidence>
<evidence type="ECO:0000313" key="3">
    <source>
        <dbReference type="Proteomes" id="UP000054007"/>
    </source>
</evidence>
<dbReference type="AlphaFoldDB" id="A0A0D7BQG9"/>
<feature type="domain" description="NADH:flavin oxidoreductase/NADH oxidase N-terminal" evidence="1">
    <location>
        <begin position="5"/>
        <end position="341"/>
    </location>
</feature>
<dbReference type="PANTHER" id="PTHR22893:SF91">
    <property type="entry name" value="NADPH DEHYDROGENASE 2-RELATED"/>
    <property type="match status" value="1"/>
</dbReference>
<dbReference type="EMBL" id="KN880444">
    <property type="protein sequence ID" value="KIY72419.1"/>
    <property type="molecule type" value="Genomic_DNA"/>
</dbReference>
<gene>
    <name evidence="2" type="ORF">CYLTODRAFT_388810</name>
</gene>
<dbReference type="InterPro" id="IPR013785">
    <property type="entry name" value="Aldolase_TIM"/>
</dbReference>
<organism evidence="2 3">
    <name type="scientific">Cylindrobasidium torrendii FP15055 ss-10</name>
    <dbReference type="NCBI Taxonomy" id="1314674"/>
    <lineage>
        <taxon>Eukaryota</taxon>
        <taxon>Fungi</taxon>
        <taxon>Dikarya</taxon>
        <taxon>Basidiomycota</taxon>
        <taxon>Agaricomycotina</taxon>
        <taxon>Agaricomycetes</taxon>
        <taxon>Agaricomycetidae</taxon>
        <taxon>Agaricales</taxon>
        <taxon>Marasmiineae</taxon>
        <taxon>Physalacriaceae</taxon>
        <taxon>Cylindrobasidium</taxon>
    </lineage>
</organism>
<feature type="non-terminal residue" evidence="2">
    <location>
        <position position="1"/>
    </location>
</feature>
<proteinExistence type="predicted"/>
<name>A0A0D7BQG9_9AGAR</name>
<dbReference type="PANTHER" id="PTHR22893">
    <property type="entry name" value="NADH OXIDOREDUCTASE-RELATED"/>
    <property type="match status" value="1"/>
</dbReference>
<dbReference type="Proteomes" id="UP000054007">
    <property type="component" value="Unassembled WGS sequence"/>
</dbReference>
<protein>
    <submittedName>
        <fullName evidence="2">NADH:flavin oxidoreductase/NADH oxidase</fullName>
    </submittedName>
</protein>
<accession>A0A0D7BQG9</accession>
<keyword evidence="3" id="KW-1185">Reference proteome</keyword>
<dbReference type="Gene3D" id="3.20.20.70">
    <property type="entry name" value="Aldolase class I"/>
    <property type="match status" value="1"/>
</dbReference>
<dbReference type="SUPFAM" id="SSF51395">
    <property type="entry name" value="FMN-linked oxidoreductases"/>
    <property type="match status" value="1"/>
</dbReference>
<dbReference type="CDD" id="cd02933">
    <property type="entry name" value="OYE_like_FMN"/>
    <property type="match status" value="1"/>
</dbReference>
<dbReference type="InterPro" id="IPR045247">
    <property type="entry name" value="Oye-like"/>
</dbReference>
<sequence length="372" mass="41251">MSSSKLFQPIRVGHVELQHRVVLAPLTRWKATQKTHVPFTAIVKEHYAQRASRPGTLLISEATFISPLASGYDYAPGIWSNEQIAAWKEITNGVHAKGSFIFNQLWALGRTAQPDMLRSDDPALEFLAPSPLGLPQRSEIPREMTREEIKSVISDYATAASNAVHKAGFDGVEVHGASGYLVDQFLQDISNQRTDEYGGRIENRARFALEVIDAIIQEVGAERTAIRLSPWSSFQGMRMTDPKPTFAYLVSRIKERYPNLAYLHVVEPRVDGVQTLEVIPEGWDNDFLRDIWAPLPFIAAGGFTGAAAKEIADSKGNLVAFGRSFIANPDLPSRLEKDIPLATWNRSGFYIPGNVSEGYNDYPFAESVTEGS</sequence>
<dbReference type="InterPro" id="IPR001155">
    <property type="entry name" value="OxRdtase_FMN_N"/>
</dbReference>
<evidence type="ECO:0000259" key="1">
    <source>
        <dbReference type="Pfam" id="PF00724"/>
    </source>
</evidence>
<dbReference type="OrthoDB" id="276546at2759"/>
<dbReference type="STRING" id="1314674.A0A0D7BQG9"/>
<dbReference type="FunFam" id="3.20.20.70:FF:000138">
    <property type="entry name" value="NADPH dehydrogenase 1"/>
    <property type="match status" value="1"/>
</dbReference>
<dbReference type="GO" id="GO:0003959">
    <property type="term" value="F:NADPH dehydrogenase activity"/>
    <property type="evidence" value="ECO:0007669"/>
    <property type="project" value="TreeGrafter"/>
</dbReference>
<dbReference type="GO" id="GO:0010181">
    <property type="term" value="F:FMN binding"/>
    <property type="evidence" value="ECO:0007669"/>
    <property type="project" value="InterPro"/>
</dbReference>
<reference evidence="2 3" key="1">
    <citation type="journal article" date="2015" name="Fungal Genet. Biol.">
        <title>Evolution of novel wood decay mechanisms in Agaricales revealed by the genome sequences of Fistulina hepatica and Cylindrobasidium torrendii.</title>
        <authorList>
            <person name="Floudas D."/>
            <person name="Held B.W."/>
            <person name="Riley R."/>
            <person name="Nagy L.G."/>
            <person name="Koehler G."/>
            <person name="Ransdell A.S."/>
            <person name="Younus H."/>
            <person name="Chow J."/>
            <person name="Chiniquy J."/>
            <person name="Lipzen A."/>
            <person name="Tritt A."/>
            <person name="Sun H."/>
            <person name="Haridas S."/>
            <person name="LaButti K."/>
            <person name="Ohm R.A."/>
            <person name="Kues U."/>
            <person name="Blanchette R.A."/>
            <person name="Grigoriev I.V."/>
            <person name="Minto R.E."/>
            <person name="Hibbett D.S."/>
        </authorList>
    </citation>
    <scope>NUCLEOTIDE SEQUENCE [LARGE SCALE GENOMIC DNA]</scope>
    <source>
        <strain evidence="2 3">FP15055 ss-10</strain>
    </source>
</reference>
<dbReference type="Pfam" id="PF00724">
    <property type="entry name" value="Oxidored_FMN"/>
    <property type="match status" value="1"/>
</dbReference>